<dbReference type="Pfam" id="PF03732">
    <property type="entry name" value="Retrotrans_gag"/>
    <property type="match status" value="1"/>
</dbReference>
<keyword evidence="3" id="KW-1185">Reference proteome</keyword>
<sequence length="433" mass="49579">MTSYLKIYDGTTDPEDHVTHYVTAVKGNDLGKEQVSSILLKKFGETLTGGALTWYSQLPMRPIETVEEMADKFITAHAGAKNAKERVNVIFAIKQSPGEGLRDFLARFNYVRMTFPNVSEGMVVAAFQNVLSRCGSRVTKKLLSRLMKYPPTTWDEICNAYYVEVRADEDVLNGPTQRLNSVHMESRKDRRNDSRRDLAESRPNRERHQPYVRGTLMPPLRHDEGPSMPRTGIHQNKRDMPPLLSAHNFCVSFLEIVYVPEKLDPKMKWPQKMRSDPSTRSRKSNALYEFHQEWGHKTEDCIALRQEVVNMLYQGHLKELMSDRGRANFARGREQHQGLPKPPSLVQTIQMIIIGVDDASINSVKFTTTQKLKRSITHKRYDKLEESIIFDKSDTHDLVLTHYDGLVITLCVFDTNIKRIMVNDGSGVCIIDP</sequence>
<gene>
    <name evidence="4" type="primary">LOC104216402</name>
</gene>
<evidence type="ECO:0000259" key="2">
    <source>
        <dbReference type="Pfam" id="PF03732"/>
    </source>
</evidence>
<dbReference type="OrthoDB" id="1302491at2759"/>
<dbReference type="RefSeq" id="XP_009764730.1">
    <property type="nucleotide sequence ID" value="XM_009766428.1"/>
</dbReference>
<reference evidence="3" key="1">
    <citation type="journal article" date="2013" name="Genome Biol.">
        <title>Reference genomes and transcriptomes of Nicotiana sylvestris and Nicotiana tomentosiformis.</title>
        <authorList>
            <person name="Sierro N."/>
            <person name="Battey J.N."/>
            <person name="Ouadi S."/>
            <person name="Bovet L."/>
            <person name="Goepfert S."/>
            <person name="Bakaher N."/>
            <person name="Peitsch M.C."/>
            <person name="Ivanov N.V."/>
        </authorList>
    </citation>
    <scope>NUCLEOTIDE SEQUENCE [LARGE SCALE GENOMIC DNA]</scope>
</reference>
<dbReference type="AlphaFoldDB" id="A0A1U7VS37"/>
<dbReference type="PANTHER" id="PTHR33223">
    <property type="entry name" value="CCHC-TYPE DOMAIN-CONTAINING PROTEIN"/>
    <property type="match status" value="1"/>
</dbReference>
<evidence type="ECO:0000313" key="3">
    <source>
        <dbReference type="Proteomes" id="UP000189701"/>
    </source>
</evidence>
<feature type="compositionally biased region" description="Basic and acidic residues" evidence="1">
    <location>
        <begin position="184"/>
        <end position="209"/>
    </location>
</feature>
<name>A0A1U7VS37_NICSY</name>
<dbReference type="Proteomes" id="UP000189701">
    <property type="component" value="Unplaced"/>
</dbReference>
<feature type="region of interest" description="Disordered" evidence="1">
    <location>
        <begin position="174"/>
        <end position="227"/>
    </location>
</feature>
<organism evidence="3 4">
    <name type="scientific">Nicotiana sylvestris</name>
    <name type="common">Wood tobacco</name>
    <name type="synonym">South American tobacco</name>
    <dbReference type="NCBI Taxonomy" id="4096"/>
    <lineage>
        <taxon>Eukaryota</taxon>
        <taxon>Viridiplantae</taxon>
        <taxon>Streptophyta</taxon>
        <taxon>Embryophyta</taxon>
        <taxon>Tracheophyta</taxon>
        <taxon>Spermatophyta</taxon>
        <taxon>Magnoliopsida</taxon>
        <taxon>eudicotyledons</taxon>
        <taxon>Gunneridae</taxon>
        <taxon>Pentapetalae</taxon>
        <taxon>asterids</taxon>
        <taxon>lamiids</taxon>
        <taxon>Solanales</taxon>
        <taxon>Solanaceae</taxon>
        <taxon>Nicotianoideae</taxon>
        <taxon>Nicotianeae</taxon>
        <taxon>Nicotiana</taxon>
    </lineage>
</organism>
<dbReference type="PANTHER" id="PTHR33223:SF11">
    <property type="entry name" value="ELEMENT PROTEIN, PUTATIVE-RELATED"/>
    <property type="match status" value="1"/>
</dbReference>
<dbReference type="eggNOG" id="KOG0017">
    <property type="taxonomic scope" value="Eukaryota"/>
</dbReference>
<accession>A0A1U7VS37</accession>
<reference evidence="4" key="2">
    <citation type="submission" date="2025-08" db="UniProtKB">
        <authorList>
            <consortium name="RefSeq"/>
        </authorList>
    </citation>
    <scope>IDENTIFICATION</scope>
    <source>
        <tissue evidence="4">Leaf</tissue>
    </source>
</reference>
<evidence type="ECO:0000256" key="1">
    <source>
        <dbReference type="SAM" id="MobiDB-lite"/>
    </source>
</evidence>
<feature type="domain" description="Retrotransposon gag" evidence="2">
    <location>
        <begin position="44"/>
        <end position="131"/>
    </location>
</feature>
<protein>
    <submittedName>
        <fullName evidence="4">Uncharacterized protein LOC104216402</fullName>
    </submittedName>
</protein>
<proteinExistence type="predicted"/>
<evidence type="ECO:0000313" key="4">
    <source>
        <dbReference type="RefSeq" id="XP_009764730.1"/>
    </source>
</evidence>
<dbReference type="InterPro" id="IPR005162">
    <property type="entry name" value="Retrotrans_gag_dom"/>
</dbReference>